<dbReference type="SUPFAM" id="SSF69118">
    <property type="entry name" value="AhpD-like"/>
    <property type="match status" value="1"/>
</dbReference>
<feature type="domain" description="Carboxymuconolactone decarboxylase-like" evidence="1">
    <location>
        <begin position="41"/>
        <end position="100"/>
    </location>
</feature>
<evidence type="ECO:0000313" key="3">
    <source>
        <dbReference type="Proteomes" id="UP000186513"/>
    </source>
</evidence>
<keyword evidence="2" id="KW-0560">Oxidoreductase</keyword>
<name>A0A1K2HMC4_9NEIS</name>
<dbReference type="NCBIfam" id="TIGR00778">
    <property type="entry name" value="ahpD_dom"/>
    <property type="match status" value="1"/>
</dbReference>
<keyword evidence="3" id="KW-1185">Reference proteome</keyword>
<dbReference type="RefSeq" id="WP_072429140.1">
    <property type="nucleotide sequence ID" value="NZ_FPKR01000010.1"/>
</dbReference>
<gene>
    <name evidence="2" type="ORF">SAMN02745887_02642</name>
</gene>
<dbReference type="Gene3D" id="1.20.1290.10">
    <property type="entry name" value="AhpD-like"/>
    <property type="match status" value="1"/>
</dbReference>
<dbReference type="EMBL" id="FPKR01000010">
    <property type="protein sequence ID" value="SFZ77845.1"/>
    <property type="molecule type" value="Genomic_DNA"/>
</dbReference>
<dbReference type="InterPro" id="IPR004675">
    <property type="entry name" value="AhpD_core"/>
</dbReference>
<accession>A0A1K2HMC4</accession>
<dbReference type="InterPro" id="IPR003779">
    <property type="entry name" value="CMD-like"/>
</dbReference>
<dbReference type="AlphaFoldDB" id="A0A1K2HMC4"/>
<dbReference type="InterPro" id="IPR029032">
    <property type="entry name" value="AhpD-like"/>
</dbReference>
<dbReference type="Pfam" id="PF02627">
    <property type="entry name" value="CMD"/>
    <property type="match status" value="1"/>
</dbReference>
<dbReference type="GO" id="GO:0051920">
    <property type="term" value="F:peroxiredoxin activity"/>
    <property type="evidence" value="ECO:0007669"/>
    <property type="project" value="InterPro"/>
</dbReference>
<protein>
    <submittedName>
        <fullName evidence="2">Uncharacterized peroxidase-related enzyme</fullName>
    </submittedName>
</protein>
<dbReference type="Proteomes" id="UP000186513">
    <property type="component" value="Unassembled WGS sequence"/>
</dbReference>
<dbReference type="PANTHER" id="PTHR35446:SF3">
    <property type="entry name" value="CMD DOMAIN-CONTAINING PROTEIN"/>
    <property type="match status" value="1"/>
</dbReference>
<evidence type="ECO:0000313" key="2">
    <source>
        <dbReference type="EMBL" id="SFZ77845.1"/>
    </source>
</evidence>
<reference evidence="2 3" key="1">
    <citation type="submission" date="2016-11" db="EMBL/GenBank/DDBJ databases">
        <authorList>
            <person name="Jaros S."/>
            <person name="Januszkiewicz K."/>
            <person name="Wedrychowicz H."/>
        </authorList>
    </citation>
    <scope>NUCLEOTIDE SEQUENCE [LARGE SCALE GENOMIC DNA]</scope>
    <source>
        <strain evidence="2 3">DSM 18899</strain>
    </source>
</reference>
<dbReference type="STRING" id="1121279.SAMN02745887_02642"/>
<proteinExistence type="predicted"/>
<dbReference type="OrthoDB" id="3667834at2"/>
<organism evidence="2 3">
    <name type="scientific">Chitinimonas taiwanensis DSM 18899</name>
    <dbReference type="NCBI Taxonomy" id="1121279"/>
    <lineage>
        <taxon>Bacteria</taxon>
        <taxon>Pseudomonadati</taxon>
        <taxon>Pseudomonadota</taxon>
        <taxon>Betaproteobacteria</taxon>
        <taxon>Neisseriales</taxon>
        <taxon>Chitinibacteraceae</taxon>
        <taxon>Chitinimonas</taxon>
    </lineage>
</organism>
<keyword evidence="2" id="KW-0575">Peroxidase</keyword>
<dbReference type="PANTHER" id="PTHR35446">
    <property type="entry name" value="SI:CH211-175M2.5"/>
    <property type="match status" value="1"/>
</dbReference>
<evidence type="ECO:0000259" key="1">
    <source>
        <dbReference type="Pfam" id="PF02627"/>
    </source>
</evidence>
<sequence length="178" mass="19085">MSRIALITPDMATIEQQVLLQAPDKPSGRVPNLLRILANSPSALRAFLGLQGLAREGSLDLPTRERIAIALAQKNGSAYCLSAHTQLGSQAGLSGAEMDANRLGDSHDAKAAVAVRFACRLIEQRGDLSNDELQAMRDAGYREAEIIEVITHAGLNFLSNLISKVSQVEIDSPLLTLN</sequence>